<evidence type="ECO:0000256" key="3">
    <source>
        <dbReference type="ARBA" id="ARBA00022989"/>
    </source>
</evidence>
<dbReference type="RefSeq" id="WP_135768495.1">
    <property type="nucleotide sequence ID" value="NZ_RQET01000009.1"/>
</dbReference>
<evidence type="ECO:0000256" key="2">
    <source>
        <dbReference type="ARBA" id="ARBA00022692"/>
    </source>
</evidence>
<dbReference type="OrthoDB" id="9808930at2"/>
<evidence type="ECO:0000256" key="4">
    <source>
        <dbReference type="ARBA" id="ARBA00023136"/>
    </source>
</evidence>
<keyword evidence="8" id="KW-1185">Reference proteome</keyword>
<evidence type="ECO:0000313" key="7">
    <source>
        <dbReference type="EMBL" id="TGK08810.1"/>
    </source>
</evidence>
<feature type="transmembrane region" description="Helical" evidence="5">
    <location>
        <begin position="51"/>
        <end position="77"/>
    </location>
</feature>
<sequence>MKYDELEKLNELKQKGAISEEEYEAEKKKILDSPYPRANERLGMTVNQYCMVLHLSLYSAFLFPGVGLLVPLILWLIEKDSDAEVDAQGKIVVNWMISSVVYGVVLGILCLILIGIPFLILLGVCYLIFPIIGAIKAADGVRWKYPFSISFLKDESAA</sequence>
<accession>A0A4R9GCC5</accession>
<proteinExistence type="predicted"/>
<dbReference type="InterPro" id="IPR018649">
    <property type="entry name" value="SHOCT"/>
</dbReference>
<dbReference type="Pfam" id="PF09685">
    <property type="entry name" value="MamF_MmsF"/>
    <property type="match status" value="1"/>
</dbReference>
<evidence type="ECO:0000256" key="5">
    <source>
        <dbReference type="SAM" id="Phobius"/>
    </source>
</evidence>
<reference evidence="7" key="1">
    <citation type="journal article" date="2019" name="PLoS Negl. Trop. Dis.">
        <title>Revisiting the worldwide diversity of Leptospira species in the environment.</title>
        <authorList>
            <person name="Vincent A.T."/>
            <person name="Schiettekatte O."/>
            <person name="Bourhy P."/>
            <person name="Veyrier F.J."/>
            <person name="Picardeau M."/>
        </authorList>
    </citation>
    <scope>NUCLEOTIDE SEQUENCE [LARGE SCALE GENOMIC DNA]</scope>
    <source>
        <strain evidence="7">SSW15</strain>
    </source>
</reference>
<keyword evidence="2 5" id="KW-0812">Transmembrane</keyword>
<organism evidence="7 8">
    <name type="scientific">Leptospira fletcheri</name>
    <dbReference type="NCBI Taxonomy" id="2484981"/>
    <lineage>
        <taxon>Bacteria</taxon>
        <taxon>Pseudomonadati</taxon>
        <taxon>Spirochaetota</taxon>
        <taxon>Spirochaetia</taxon>
        <taxon>Leptospirales</taxon>
        <taxon>Leptospiraceae</taxon>
        <taxon>Leptospira</taxon>
    </lineage>
</organism>
<evidence type="ECO:0000313" key="8">
    <source>
        <dbReference type="Proteomes" id="UP000298458"/>
    </source>
</evidence>
<dbReference type="EMBL" id="RQET01000009">
    <property type="protein sequence ID" value="TGK08810.1"/>
    <property type="molecule type" value="Genomic_DNA"/>
</dbReference>
<comment type="subcellular location">
    <subcellularLocation>
        <location evidence="1">Membrane</location>
        <topology evidence="1">Multi-pass membrane protein</topology>
    </subcellularLocation>
</comment>
<name>A0A4R9GCC5_9LEPT</name>
<gene>
    <name evidence="7" type="ORF">EHO60_12230</name>
</gene>
<dbReference type="Proteomes" id="UP000298458">
    <property type="component" value="Unassembled WGS sequence"/>
</dbReference>
<evidence type="ECO:0000256" key="1">
    <source>
        <dbReference type="ARBA" id="ARBA00004141"/>
    </source>
</evidence>
<dbReference type="Pfam" id="PF09851">
    <property type="entry name" value="SHOCT"/>
    <property type="match status" value="1"/>
</dbReference>
<comment type="caution">
    <text evidence="7">The sequence shown here is derived from an EMBL/GenBank/DDBJ whole genome shotgun (WGS) entry which is preliminary data.</text>
</comment>
<keyword evidence="4 5" id="KW-0472">Membrane</keyword>
<protein>
    <submittedName>
        <fullName evidence="7">DUF4870 domain-containing protein</fullName>
    </submittedName>
</protein>
<feature type="transmembrane region" description="Helical" evidence="5">
    <location>
        <begin position="97"/>
        <end position="129"/>
    </location>
</feature>
<dbReference type="InterPro" id="IPR019109">
    <property type="entry name" value="MamF_MmsF"/>
</dbReference>
<dbReference type="AlphaFoldDB" id="A0A4R9GCC5"/>
<feature type="domain" description="SHOCT" evidence="6">
    <location>
        <begin position="4"/>
        <end position="31"/>
    </location>
</feature>
<keyword evidence="3 5" id="KW-1133">Transmembrane helix</keyword>
<evidence type="ECO:0000259" key="6">
    <source>
        <dbReference type="Pfam" id="PF09851"/>
    </source>
</evidence>